<keyword evidence="2" id="KW-1185">Reference proteome</keyword>
<dbReference type="Proteomes" id="UP000225262">
    <property type="component" value="Segment"/>
</dbReference>
<sequence length="76" mass="9228">MAPARMSKRQEWAATDHFEPAFGRPITGWWKTFAWKPRWTVDRGWVWLRVVHRRRIAKHDYLDGGPDFWDQYAVDI</sequence>
<dbReference type="EMBL" id="MF189178">
    <property type="protein sequence ID" value="ASR80772.1"/>
    <property type="molecule type" value="Genomic_DNA"/>
</dbReference>
<evidence type="ECO:0000313" key="2">
    <source>
        <dbReference type="Proteomes" id="UP000225262"/>
    </source>
</evidence>
<organism evidence="1 2">
    <name type="scientific">Arthrobacter phage Shade</name>
    <dbReference type="NCBI Taxonomy" id="2024283"/>
    <lineage>
        <taxon>Viruses</taxon>
        <taxon>Duplodnaviria</taxon>
        <taxon>Heunggongvirae</taxon>
        <taxon>Uroviricota</taxon>
        <taxon>Caudoviricetes</taxon>
        <taxon>Berryhillviridae</taxon>
        <taxon>Marthavirus</taxon>
        <taxon>Marthavirus shade</taxon>
    </lineage>
</organism>
<protein>
    <submittedName>
        <fullName evidence="1">Uncharacterized protein</fullName>
    </submittedName>
</protein>
<dbReference type="OrthoDB" id="22951at10239"/>
<accession>A0A222Z8D6</accession>
<proteinExistence type="predicted"/>
<evidence type="ECO:0000313" key="1">
    <source>
        <dbReference type="EMBL" id="ASR80772.1"/>
    </source>
</evidence>
<name>A0A222Z8D6_9CAUD</name>
<reference evidence="1 2" key="1">
    <citation type="submission" date="2017-06" db="EMBL/GenBank/DDBJ databases">
        <authorList>
            <person name="Conboy A.J."/>
            <person name="Conboy D.B."/>
            <person name="Cross T."/>
            <person name="Shade D."/>
            <person name="Dunbar D."/>
            <person name="Schaff J.E."/>
            <person name="Dashiell C.L."/>
            <person name="Macialek J.A."/>
            <person name="Klyczek K."/>
            <person name="Bradley K.W."/>
            <person name="Asai D.J."/>
            <person name="Bowman C.A."/>
            <person name="Russell D.A."/>
            <person name="Pope W.H."/>
            <person name="Jacobs-Sera D."/>
            <person name="Hendrix R.W."/>
            <person name="Hatfull G.F."/>
        </authorList>
    </citation>
    <scope>NUCLEOTIDE SEQUENCE [LARGE SCALE GENOMIC DNA]</scope>
</reference>
<gene>
    <name evidence="1" type="ORF">SEA_SHADE_67</name>
</gene>